<name>T0PX81_SAPDV</name>
<dbReference type="OMA" id="FAWVVHE"/>
<dbReference type="InParanoid" id="T0PX81"/>
<feature type="transmembrane region" description="Helical" evidence="1">
    <location>
        <begin position="27"/>
        <end position="46"/>
    </location>
</feature>
<dbReference type="EMBL" id="JH767263">
    <property type="protein sequence ID" value="EQC25635.1"/>
    <property type="molecule type" value="Genomic_DNA"/>
</dbReference>
<evidence type="ECO:0000256" key="1">
    <source>
        <dbReference type="SAM" id="Phobius"/>
    </source>
</evidence>
<dbReference type="RefSeq" id="XP_008620926.1">
    <property type="nucleotide sequence ID" value="XM_008622704.1"/>
</dbReference>
<dbReference type="GO" id="GO:0016020">
    <property type="term" value="C:membrane"/>
    <property type="evidence" value="ECO:0007669"/>
    <property type="project" value="TreeGrafter"/>
</dbReference>
<feature type="transmembrane region" description="Helical" evidence="1">
    <location>
        <begin position="154"/>
        <end position="174"/>
    </location>
</feature>
<keyword evidence="1" id="KW-0812">Transmembrane</keyword>
<dbReference type="PANTHER" id="PTHR12242">
    <property type="entry name" value="OS02G0130600 PROTEIN-RELATED"/>
    <property type="match status" value="1"/>
</dbReference>
<dbReference type="VEuPathDB" id="FungiDB:SDRG_16490"/>
<evidence type="ECO:0000313" key="2">
    <source>
        <dbReference type="EMBL" id="EQC25635.1"/>
    </source>
</evidence>
<accession>T0PX81</accession>
<keyword evidence="1" id="KW-0472">Membrane</keyword>
<proteinExistence type="predicted"/>
<gene>
    <name evidence="2" type="ORF">SDRG_16490</name>
</gene>
<organism evidence="2 3">
    <name type="scientific">Saprolegnia diclina (strain VS20)</name>
    <dbReference type="NCBI Taxonomy" id="1156394"/>
    <lineage>
        <taxon>Eukaryota</taxon>
        <taxon>Sar</taxon>
        <taxon>Stramenopiles</taxon>
        <taxon>Oomycota</taxon>
        <taxon>Saprolegniomycetes</taxon>
        <taxon>Saprolegniales</taxon>
        <taxon>Saprolegniaceae</taxon>
        <taxon>Saprolegnia</taxon>
    </lineage>
</organism>
<protein>
    <submittedName>
        <fullName evidence="2">Uncharacterized protein</fullName>
    </submittedName>
</protein>
<feature type="transmembrane region" description="Helical" evidence="1">
    <location>
        <begin position="115"/>
        <end position="134"/>
    </location>
</feature>
<evidence type="ECO:0000313" key="3">
    <source>
        <dbReference type="Proteomes" id="UP000030762"/>
    </source>
</evidence>
<feature type="transmembrane region" description="Helical" evidence="1">
    <location>
        <begin position="58"/>
        <end position="78"/>
    </location>
</feature>
<dbReference type="GeneID" id="19957217"/>
<keyword evidence="1" id="KW-1133">Transmembrane helix</keyword>
<dbReference type="AlphaFoldDB" id="T0PX81"/>
<keyword evidence="3" id="KW-1185">Reference proteome</keyword>
<reference evidence="2 3" key="1">
    <citation type="submission" date="2012-04" db="EMBL/GenBank/DDBJ databases">
        <title>The Genome Sequence of Saprolegnia declina VS20.</title>
        <authorList>
            <consortium name="The Broad Institute Genome Sequencing Platform"/>
            <person name="Russ C."/>
            <person name="Nusbaum C."/>
            <person name="Tyler B."/>
            <person name="van West P."/>
            <person name="Dieguez-Uribeondo J."/>
            <person name="de Bruijn I."/>
            <person name="Tripathy S."/>
            <person name="Jiang R."/>
            <person name="Young S.K."/>
            <person name="Zeng Q."/>
            <person name="Gargeya S."/>
            <person name="Fitzgerald M."/>
            <person name="Haas B."/>
            <person name="Abouelleil A."/>
            <person name="Alvarado L."/>
            <person name="Arachchi H.M."/>
            <person name="Berlin A."/>
            <person name="Chapman S.B."/>
            <person name="Goldberg J."/>
            <person name="Griggs A."/>
            <person name="Gujja S."/>
            <person name="Hansen M."/>
            <person name="Howarth C."/>
            <person name="Imamovic A."/>
            <person name="Larimer J."/>
            <person name="McCowen C."/>
            <person name="Montmayeur A."/>
            <person name="Murphy C."/>
            <person name="Neiman D."/>
            <person name="Pearson M."/>
            <person name="Priest M."/>
            <person name="Roberts A."/>
            <person name="Saif S."/>
            <person name="Shea T."/>
            <person name="Sisk P."/>
            <person name="Sykes S."/>
            <person name="Wortman J."/>
            <person name="Nusbaum C."/>
            <person name="Birren B."/>
        </authorList>
    </citation>
    <scope>NUCLEOTIDE SEQUENCE [LARGE SCALE GENOMIC DNA]</scope>
    <source>
        <strain evidence="2 3">VS20</strain>
    </source>
</reference>
<dbReference type="OrthoDB" id="67162at2759"/>
<sequence>MGLSFYVIVIIAQFVEAGIVAEYVYYTFWNFNLQAIYFGWAIVTSLVRSNDSCARNTLFDVVFVNSFLIATVFWGALYSHIYKVTWLHISQHGINSALLLLEFGLNDLRVQLRSMVYASFLLPDIFGAFAWVVHEYWVDDWVYPFLDVTKDFALLWYMGMLLGHCAFFGLAMGLSKLKAHWHQSSTPPLTSPWLDVPLNPNDEKDQPLRLV</sequence>
<dbReference type="Proteomes" id="UP000030762">
    <property type="component" value="Unassembled WGS sequence"/>
</dbReference>